<accession>A0ABT2P5I0</accession>
<reference evidence="2" key="1">
    <citation type="submission" date="2022-09" db="EMBL/GenBank/DDBJ databases">
        <title>Shewanella sp. KJ10-1 sp.nov, isolated from marine algae.</title>
        <authorList>
            <person name="Butt M."/>
            <person name="Lee J.K."/>
            <person name="Kim J.M."/>
            <person name="Choi D.G."/>
        </authorList>
    </citation>
    <scope>NUCLEOTIDE SEQUENCE</scope>
    <source>
        <strain evidence="2">KJ10-1</strain>
    </source>
</reference>
<evidence type="ECO:0000313" key="3">
    <source>
        <dbReference type="Proteomes" id="UP001431192"/>
    </source>
</evidence>
<dbReference type="RefSeq" id="WP_261733871.1">
    <property type="nucleotide sequence ID" value="NZ_JAODOQ010000001.1"/>
</dbReference>
<sequence>MADEISRSQRLLIGHGALVLLVGFIVGFGFLFFLIGRVELWPFGAIEYQMPGTYDAWRMAHTEGIMNGFALWILAAILPALHNYIRKLYRLCVGMVIVAWTIVVASCLDPILPTSRGLAYTPTSSLTNDLAFFLFYIGIAIAFWVVITIAVKAFNAK</sequence>
<feature type="transmembrane region" description="Helical" evidence="1">
    <location>
        <begin position="64"/>
        <end position="81"/>
    </location>
</feature>
<dbReference type="Proteomes" id="UP001431192">
    <property type="component" value="Unassembled WGS sequence"/>
</dbReference>
<evidence type="ECO:0000256" key="1">
    <source>
        <dbReference type="SAM" id="Phobius"/>
    </source>
</evidence>
<dbReference type="EMBL" id="JAODOQ010000001">
    <property type="protein sequence ID" value="MCT8987621.1"/>
    <property type="molecule type" value="Genomic_DNA"/>
</dbReference>
<dbReference type="Pfam" id="PF26512">
    <property type="entry name" value="SOI"/>
    <property type="match status" value="1"/>
</dbReference>
<proteinExistence type="predicted"/>
<keyword evidence="1" id="KW-0812">Transmembrane</keyword>
<dbReference type="InterPro" id="IPR058965">
    <property type="entry name" value="SOI/HabA-like"/>
</dbReference>
<comment type="caution">
    <text evidence="2">The sequence shown here is derived from an EMBL/GenBank/DDBJ whole genome shotgun (WGS) entry which is preliminary data.</text>
</comment>
<keyword evidence="3" id="KW-1185">Reference proteome</keyword>
<feature type="transmembrane region" description="Helical" evidence="1">
    <location>
        <begin position="132"/>
        <end position="154"/>
    </location>
</feature>
<evidence type="ECO:0000313" key="2">
    <source>
        <dbReference type="EMBL" id="MCT8987621.1"/>
    </source>
</evidence>
<feature type="transmembrane region" description="Helical" evidence="1">
    <location>
        <begin position="88"/>
        <end position="112"/>
    </location>
</feature>
<organism evidence="2 3">
    <name type="scientific">Shewanella phaeophyticola</name>
    <dbReference type="NCBI Taxonomy" id="2978345"/>
    <lineage>
        <taxon>Bacteria</taxon>
        <taxon>Pseudomonadati</taxon>
        <taxon>Pseudomonadota</taxon>
        <taxon>Gammaproteobacteria</taxon>
        <taxon>Alteromonadales</taxon>
        <taxon>Shewanellaceae</taxon>
        <taxon>Shewanella</taxon>
    </lineage>
</organism>
<protein>
    <submittedName>
        <fullName evidence="2">Uncharacterized protein</fullName>
    </submittedName>
</protein>
<feature type="transmembrane region" description="Helical" evidence="1">
    <location>
        <begin position="12"/>
        <end position="35"/>
    </location>
</feature>
<gene>
    <name evidence="2" type="ORF">N4T56_15545</name>
</gene>
<keyword evidence="1" id="KW-0472">Membrane</keyword>
<keyword evidence="1" id="KW-1133">Transmembrane helix</keyword>
<name>A0ABT2P5I0_9GAMM</name>